<feature type="compositionally biased region" description="Basic and acidic residues" evidence="1">
    <location>
        <begin position="200"/>
        <end position="216"/>
    </location>
</feature>
<protein>
    <submittedName>
        <fullName evidence="3">Uncharacterized protein</fullName>
    </submittedName>
</protein>
<accession>A0A5J4W2N4</accession>
<feature type="compositionally biased region" description="Polar residues" evidence="1">
    <location>
        <begin position="217"/>
        <end position="227"/>
    </location>
</feature>
<evidence type="ECO:0000256" key="2">
    <source>
        <dbReference type="SAM" id="Phobius"/>
    </source>
</evidence>
<feature type="region of interest" description="Disordered" evidence="1">
    <location>
        <begin position="200"/>
        <end position="227"/>
    </location>
</feature>
<evidence type="ECO:0000256" key="1">
    <source>
        <dbReference type="SAM" id="MobiDB-lite"/>
    </source>
</evidence>
<comment type="caution">
    <text evidence="3">The sequence shown here is derived from an EMBL/GenBank/DDBJ whole genome shotgun (WGS) entry which is preliminary data.</text>
</comment>
<organism evidence="3 4">
    <name type="scientific">Streblomastix strix</name>
    <dbReference type="NCBI Taxonomy" id="222440"/>
    <lineage>
        <taxon>Eukaryota</taxon>
        <taxon>Metamonada</taxon>
        <taxon>Preaxostyla</taxon>
        <taxon>Oxymonadida</taxon>
        <taxon>Streblomastigidae</taxon>
        <taxon>Streblomastix</taxon>
    </lineage>
</organism>
<sequence length="227" mass="26625">MFIQDPQDSEACHPPVQEIIVPAAILLLRLLLWLIRNFWSLYRYMYNWCTNYESQRVDPSISILEADAGIEGYKWEVRQQRHYGGYHPNDLIEDQKETYSMVNQYLVTQQQQLTQQADVDNYLNINARYDQASLDVGIKIQPSAPDHSIEDSENERMEKFGGYNRWQEISQGGLNRYQTNTKQFTDFASSANAIQQYYQNEKEQDKEQKLLEKDNARTNSELQHIGG</sequence>
<keyword evidence="2" id="KW-0812">Transmembrane</keyword>
<evidence type="ECO:0000313" key="4">
    <source>
        <dbReference type="Proteomes" id="UP000324800"/>
    </source>
</evidence>
<gene>
    <name evidence="3" type="ORF">EZS28_015396</name>
</gene>
<name>A0A5J4W2N4_9EUKA</name>
<dbReference type="Proteomes" id="UP000324800">
    <property type="component" value="Unassembled WGS sequence"/>
</dbReference>
<proteinExistence type="predicted"/>
<dbReference type="AlphaFoldDB" id="A0A5J4W2N4"/>
<dbReference type="EMBL" id="SNRW01003721">
    <property type="protein sequence ID" value="KAA6389078.1"/>
    <property type="molecule type" value="Genomic_DNA"/>
</dbReference>
<evidence type="ECO:0000313" key="3">
    <source>
        <dbReference type="EMBL" id="KAA6389078.1"/>
    </source>
</evidence>
<keyword evidence="2" id="KW-1133">Transmembrane helix</keyword>
<keyword evidence="2" id="KW-0472">Membrane</keyword>
<reference evidence="3 4" key="1">
    <citation type="submission" date="2019-03" db="EMBL/GenBank/DDBJ databases">
        <title>Single cell metagenomics reveals metabolic interactions within the superorganism composed of flagellate Streblomastix strix and complex community of Bacteroidetes bacteria on its surface.</title>
        <authorList>
            <person name="Treitli S.C."/>
            <person name="Kolisko M."/>
            <person name="Husnik F."/>
            <person name="Keeling P."/>
            <person name="Hampl V."/>
        </authorList>
    </citation>
    <scope>NUCLEOTIDE SEQUENCE [LARGE SCALE GENOMIC DNA]</scope>
    <source>
        <strain evidence="3">ST1C</strain>
    </source>
</reference>
<feature type="transmembrane region" description="Helical" evidence="2">
    <location>
        <begin position="19"/>
        <end position="35"/>
    </location>
</feature>